<dbReference type="InterPro" id="IPR035965">
    <property type="entry name" value="PAS-like_dom_sf"/>
</dbReference>
<dbReference type="CDD" id="cd00130">
    <property type="entry name" value="PAS"/>
    <property type="match status" value="1"/>
</dbReference>
<dbReference type="InterPro" id="IPR001789">
    <property type="entry name" value="Sig_transdc_resp-reg_receiver"/>
</dbReference>
<dbReference type="CDD" id="cd16922">
    <property type="entry name" value="HATPase_EvgS-ArcB-TorS-like"/>
    <property type="match status" value="1"/>
</dbReference>
<evidence type="ECO:0000256" key="5">
    <source>
        <dbReference type="ARBA" id="ARBA00022553"/>
    </source>
</evidence>
<dbReference type="PROSITE" id="PS50894">
    <property type="entry name" value="HPT"/>
    <property type="match status" value="1"/>
</dbReference>
<feature type="modified residue" description="4-aspartylphosphate" evidence="15">
    <location>
        <position position="586"/>
    </location>
</feature>
<dbReference type="InterPro" id="IPR036641">
    <property type="entry name" value="HPT_dom_sf"/>
</dbReference>
<dbReference type="CDD" id="cd00156">
    <property type="entry name" value="REC"/>
    <property type="match status" value="1"/>
</dbReference>
<dbReference type="InterPro" id="IPR003661">
    <property type="entry name" value="HisK_dim/P_dom"/>
</dbReference>
<dbReference type="PANTHER" id="PTHR45339">
    <property type="entry name" value="HYBRID SIGNAL TRANSDUCTION HISTIDINE KINASE J"/>
    <property type="match status" value="1"/>
</dbReference>
<comment type="caution">
    <text evidence="21">The sequence shown here is derived from an EMBL/GenBank/DDBJ whole genome shotgun (WGS) entry which is preliminary data.</text>
</comment>
<feature type="domain" description="Response regulatory" evidence="18">
    <location>
        <begin position="532"/>
        <end position="653"/>
    </location>
</feature>
<dbReference type="InterPro" id="IPR013656">
    <property type="entry name" value="PAS_4"/>
</dbReference>
<evidence type="ECO:0000256" key="10">
    <source>
        <dbReference type="ARBA" id="ARBA00022840"/>
    </source>
</evidence>
<dbReference type="InterPro" id="IPR003594">
    <property type="entry name" value="HATPase_dom"/>
</dbReference>
<dbReference type="GO" id="GO:0000155">
    <property type="term" value="F:phosphorelay sensor kinase activity"/>
    <property type="evidence" value="ECO:0007669"/>
    <property type="project" value="InterPro"/>
</dbReference>
<dbReference type="RefSeq" id="WP_252851808.1">
    <property type="nucleotide sequence ID" value="NZ_JAMXLR010000026.1"/>
</dbReference>
<dbReference type="SUPFAM" id="SSF47384">
    <property type="entry name" value="Homodimeric domain of signal transducing histidine kinase"/>
    <property type="match status" value="1"/>
</dbReference>
<evidence type="ECO:0000256" key="9">
    <source>
        <dbReference type="ARBA" id="ARBA00022777"/>
    </source>
</evidence>
<dbReference type="EC" id="2.7.13.3" evidence="3"/>
<evidence type="ECO:0000259" key="18">
    <source>
        <dbReference type="PROSITE" id="PS50110"/>
    </source>
</evidence>
<keyword evidence="5 15" id="KW-0597">Phosphoprotein</keyword>
<feature type="domain" description="PAC" evidence="19">
    <location>
        <begin position="92"/>
        <end position="146"/>
    </location>
</feature>
<evidence type="ECO:0000256" key="1">
    <source>
        <dbReference type="ARBA" id="ARBA00000085"/>
    </source>
</evidence>
<dbReference type="FunFam" id="3.30.565.10:FF:000078">
    <property type="entry name" value="Two-component sensor histidine kinase"/>
    <property type="match status" value="1"/>
</dbReference>
<dbReference type="Pfam" id="PF01627">
    <property type="entry name" value="Hpt"/>
    <property type="match status" value="1"/>
</dbReference>
<dbReference type="NCBIfam" id="TIGR00229">
    <property type="entry name" value="sensory_box"/>
    <property type="match status" value="2"/>
</dbReference>
<feature type="domain" description="HPt" evidence="20">
    <location>
        <begin position="837"/>
        <end position="935"/>
    </location>
</feature>
<keyword evidence="4" id="KW-1003">Cell membrane</keyword>
<dbReference type="Gene3D" id="3.30.450.20">
    <property type="entry name" value="PAS domain"/>
    <property type="match status" value="2"/>
</dbReference>
<feature type="modified residue" description="Phosphohistidine" evidence="14">
    <location>
        <position position="876"/>
    </location>
</feature>
<dbReference type="SUPFAM" id="SSF55785">
    <property type="entry name" value="PYP-like sensor domain (PAS domain)"/>
    <property type="match status" value="2"/>
</dbReference>
<dbReference type="PRINTS" id="PR00344">
    <property type="entry name" value="BCTRLSENSOR"/>
</dbReference>
<dbReference type="Gene3D" id="1.20.120.160">
    <property type="entry name" value="HPT domain"/>
    <property type="match status" value="1"/>
</dbReference>
<protein>
    <recommendedName>
        <fullName evidence="3">histidine kinase</fullName>
        <ecNumber evidence="3">2.7.13.3</ecNumber>
    </recommendedName>
</protein>
<keyword evidence="7" id="KW-0812">Transmembrane</keyword>
<evidence type="ECO:0000256" key="7">
    <source>
        <dbReference type="ARBA" id="ARBA00022692"/>
    </source>
</evidence>
<keyword evidence="10" id="KW-0067">ATP-binding</keyword>
<keyword evidence="11" id="KW-1133">Transmembrane helix</keyword>
<feature type="coiled-coil region" evidence="16">
    <location>
        <begin position="258"/>
        <end position="285"/>
    </location>
</feature>
<dbReference type="Pfam" id="PF08448">
    <property type="entry name" value="PAS_4"/>
    <property type="match status" value="2"/>
</dbReference>
<evidence type="ECO:0000256" key="14">
    <source>
        <dbReference type="PROSITE-ProRule" id="PRU00110"/>
    </source>
</evidence>
<dbReference type="InterPro" id="IPR000700">
    <property type="entry name" value="PAS-assoc_C"/>
</dbReference>
<comment type="subcellular location">
    <subcellularLocation>
        <location evidence="2">Cell membrane</location>
        <topology evidence="2">Multi-pass membrane protein</topology>
    </subcellularLocation>
</comment>
<evidence type="ECO:0000259" key="19">
    <source>
        <dbReference type="PROSITE" id="PS50113"/>
    </source>
</evidence>
<dbReference type="Gene3D" id="1.10.287.130">
    <property type="match status" value="1"/>
</dbReference>
<evidence type="ECO:0000256" key="2">
    <source>
        <dbReference type="ARBA" id="ARBA00004651"/>
    </source>
</evidence>
<feature type="domain" description="Histidine kinase" evidence="17">
    <location>
        <begin position="292"/>
        <end position="513"/>
    </location>
</feature>
<dbReference type="SUPFAM" id="SSF47226">
    <property type="entry name" value="Histidine-containing phosphotransfer domain, HPT domain"/>
    <property type="match status" value="1"/>
</dbReference>
<dbReference type="SUPFAM" id="SSF55874">
    <property type="entry name" value="ATPase domain of HSP90 chaperone/DNA topoisomerase II/histidine kinase"/>
    <property type="match status" value="1"/>
</dbReference>
<dbReference type="SMART" id="SM00091">
    <property type="entry name" value="PAS"/>
    <property type="match status" value="2"/>
</dbReference>
<dbReference type="PANTHER" id="PTHR45339:SF1">
    <property type="entry name" value="HYBRID SIGNAL TRANSDUCTION HISTIDINE KINASE J"/>
    <property type="match status" value="1"/>
</dbReference>
<dbReference type="CDD" id="cd00082">
    <property type="entry name" value="HisKA"/>
    <property type="match status" value="1"/>
</dbReference>
<evidence type="ECO:0000256" key="4">
    <source>
        <dbReference type="ARBA" id="ARBA00022475"/>
    </source>
</evidence>
<dbReference type="InterPro" id="IPR008207">
    <property type="entry name" value="Sig_transdc_His_kin_Hpt_dom"/>
</dbReference>
<organism evidence="21 22">
    <name type="scientific">Aeoliella straminimaris</name>
    <dbReference type="NCBI Taxonomy" id="2954799"/>
    <lineage>
        <taxon>Bacteria</taxon>
        <taxon>Pseudomonadati</taxon>
        <taxon>Planctomycetota</taxon>
        <taxon>Planctomycetia</taxon>
        <taxon>Pirellulales</taxon>
        <taxon>Lacipirellulaceae</taxon>
        <taxon>Aeoliella</taxon>
    </lineage>
</organism>
<dbReference type="SMART" id="SM00387">
    <property type="entry name" value="HATPase_c"/>
    <property type="match status" value="1"/>
</dbReference>
<evidence type="ECO:0000256" key="15">
    <source>
        <dbReference type="PROSITE-ProRule" id="PRU00169"/>
    </source>
</evidence>
<evidence type="ECO:0000313" key="21">
    <source>
        <dbReference type="EMBL" id="MCO6043702.1"/>
    </source>
</evidence>
<sequence length="935" mass="103124">MSILCGRCTGHGSEEQTTGTAASVVGSLIDLLPLSLVIKDTQGKRVYANRHYLASLESDFQAISGKTDFDIFPAEIAEKYREDDLHVLRTGEQLRGTEVRTTADGRTVRVERIKGPLRNDAGEIVGVVVIFWDITEQVQAVEALDLERDLMRSLMENIPDAVYFKDRASRFLRVSHSQAEKFGLENASDAIGKTDSDMFSSEHAEQALEDEKRIMRTGVPLVAQVEKETWENREDSWVSTTKMPLKNSDGEIVGTFGISRDVTELKRMQNELTEARDQAESASRAKSDFLANMSHEIRTPMNGILGMTELLLNTQLSEEQREYQLLVQSSAEALLALLNDILDFSKIEAGKLELEDLPFKLRDTLGNTLHTLATRAAKKGIELAVHILSDVPDDLMGDASRLRQIVVNLVSNAIKFTHDGEIVVRVAPVELSPDRAKLRLAVSDTGIGITPDQQEKIFESFTQADASTTRQYGGSGLGLTISAQLVRLMGGQLDVESEHGQGSEFHFTVEFERAQLTPEVPASHLATLHQLPVLVVDDNRTNRIICEEMLNNWGMSPLVVESGQRGLEECERRARLGTPFRLALVDVMMPNMDGFEFVSRLRERADTQNMPIIMLTSADRPEDKQRAKGLSIARCMTKPVTQSNLLNAVTIAVGIARADESPSDSVIARRGQKFVSRRILLAEDGVVNRQVATSLLEKRGHTVTAVENGQLAVEAARQSEFDLILMDVQMPVLDGFDATAAIRAWEKTSGRHTPIIAMTAHAMKGDRERCMAAGMDDYVAKPFRPQELFAAVENVPAGEASGEAELTSPKTTESITITKPAPPSFDYERALENVGGGEALLLEMINLFEVECPKQMSDIEEAYQAGDCEMVMRSAHTLKSTVGLFAADSAAAVAKRIEYMGRDGVLDEFPVQWKQLISLVEDLLDALRALKAKIG</sequence>
<dbReference type="SMART" id="SM00448">
    <property type="entry name" value="REC"/>
    <property type="match status" value="2"/>
</dbReference>
<dbReference type="EMBL" id="JAMXLR010000026">
    <property type="protein sequence ID" value="MCO6043702.1"/>
    <property type="molecule type" value="Genomic_DNA"/>
</dbReference>
<dbReference type="PROSITE" id="PS50110">
    <property type="entry name" value="RESPONSE_REGULATORY"/>
    <property type="match status" value="2"/>
</dbReference>
<keyword evidence="16" id="KW-0175">Coiled coil</keyword>
<dbReference type="PROSITE" id="PS50109">
    <property type="entry name" value="HIS_KIN"/>
    <property type="match status" value="1"/>
</dbReference>
<dbReference type="InterPro" id="IPR011006">
    <property type="entry name" value="CheY-like_superfamily"/>
</dbReference>
<proteinExistence type="predicted"/>
<dbReference type="GO" id="GO:0005886">
    <property type="term" value="C:plasma membrane"/>
    <property type="evidence" value="ECO:0007669"/>
    <property type="project" value="UniProtKB-SubCell"/>
</dbReference>
<dbReference type="InterPro" id="IPR036097">
    <property type="entry name" value="HisK_dim/P_sf"/>
</dbReference>
<keyword evidence="12" id="KW-0902">Two-component regulatory system</keyword>
<evidence type="ECO:0000256" key="8">
    <source>
        <dbReference type="ARBA" id="ARBA00022741"/>
    </source>
</evidence>
<keyword evidence="8" id="KW-0547">Nucleotide-binding</keyword>
<feature type="modified residue" description="4-aspartylphosphate" evidence="15">
    <location>
        <position position="727"/>
    </location>
</feature>
<gene>
    <name evidence="21" type="ORF">NG895_07265</name>
</gene>
<evidence type="ECO:0000256" key="3">
    <source>
        <dbReference type="ARBA" id="ARBA00012438"/>
    </source>
</evidence>
<accession>A0A9X2F8S0</accession>
<dbReference type="PROSITE" id="PS50113">
    <property type="entry name" value="PAC"/>
    <property type="match status" value="2"/>
</dbReference>
<keyword evidence="9" id="KW-0418">Kinase</keyword>
<feature type="domain" description="PAC" evidence="19">
    <location>
        <begin position="221"/>
        <end position="274"/>
    </location>
</feature>
<dbReference type="GO" id="GO:0005524">
    <property type="term" value="F:ATP binding"/>
    <property type="evidence" value="ECO:0007669"/>
    <property type="project" value="UniProtKB-KW"/>
</dbReference>
<dbReference type="Pfam" id="PF02518">
    <property type="entry name" value="HATPase_c"/>
    <property type="match status" value="1"/>
</dbReference>
<dbReference type="Gene3D" id="3.40.50.2300">
    <property type="match status" value="2"/>
</dbReference>
<dbReference type="InterPro" id="IPR004358">
    <property type="entry name" value="Sig_transdc_His_kin-like_C"/>
</dbReference>
<dbReference type="Proteomes" id="UP001155241">
    <property type="component" value="Unassembled WGS sequence"/>
</dbReference>
<dbReference type="InterPro" id="IPR036890">
    <property type="entry name" value="HATPase_C_sf"/>
</dbReference>
<dbReference type="Gene3D" id="3.30.565.10">
    <property type="entry name" value="Histidine kinase-like ATPase, C-terminal domain"/>
    <property type="match status" value="1"/>
</dbReference>
<evidence type="ECO:0000256" key="12">
    <source>
        <dbReference type="ARBA" id="ARBA00023012"/>
    </source>
</evidence>
<evidence type="ECO:0000256" key="11">
    <source>
        <dbReference type="ARBA" id="ARBA00022989"/>
    </source>
</evidence>
<name>A0A9X2F8S0_9BACT</name>
<dbReference type="SMART" id="SM00388">
    <property type="entry name" value="HisKA"/>
    <property type="match status" value="1"/>
</dbReference>
<feature type="domain" description="Response regulatory" evidence="18">
    <location>
        <begin position="678"/>
        <end position="796"/>
    </location>
</feature>
<keyword evidence="22" id="KW-1185">Reference proteome</keyword>
<evidence type="ECO:0000259" key="17">
    <source>
        <dbReference type="PROSITE" id="PS50109"/>
    </source>
</evidence>
<evidence type="ECO:0000259" key="20">
    <source>
        <dbReference type="PROSITE" id="PS50894"/>
    </source>
</evidence>
<dbReference type="SUPFAM" id="SSF52172">
    <property type="entry name" value="CheY-like"/>
    <property type="match status" value="2"/>
</dbReference>
<dbReference type="Pfam" id="PF00512">
    <property type="entry name" value="HisKA"/>
    <property type="match status" value="1"/>
</dbReference>
<evidence type="ECO:0000256" key="13">
    <source>
        <dbReference type="ARBA" id="ARBA00023136"/>
    </source>
</evidence>
<keyword evidence="13" id="KW-0472">Membrane</keyword>
<dbReference type="Pfam" id="PF00072">
    <property type="entry name" value="Response_reg"/>
    <property type="match status" value="2"/>
</dbReference>
<evidence type="ECO:0000256" key="6">
    <source>
        <dbReference type="ARBA" id="ARBA00022679"/>
    </source>
</evidence>
<evidence type="ECO:0000256" key="16">
    <source>
        <dbReference type="SAM" id="Coils"/>
    </source>
</evidence>
<evidence type="ECO:0000313" key="22">
    <source>
        <dbReference type="Proteomes" id="UP001155241"/>
    </source>
</evidence>
<dbReference type="FunFam" id="1.10.287.130:FF:000002">
    <property type="entry name" value="Two-component osmosensing histidine kinase"/>
    <property type="match status" value="1"/>
</dbReference>
<dbReference type="InterPro" id="IPR000014">
    <property type="entry name" value="PAS"/>
</dbReference>
<dbReference type="AlphaFoldDB" id="A0A9X2F8S0"/>
<dbReference type="InterPro" id="IPR005467">
    <property type="entry name" value="His_kinase_dom"/>
</dbReference>
<reference evidence="21" key="1">
    <citation type="submission" date="2022-06" db="EMBL/GenBank/DDBJ databases">
        <title>Aeoliella straminimaris, a novel planctomycete from sediments.</title>
        <authorList>
            <person name="Vitorino I.R."/>
            <person name="Lage O.M."/>
        </authorList>
    </citation>
    <scope>NUCLEOTIDE SEQUENCE</scope>
    <source>
        <strain evidence="21">ICT_H6.2</strain>
    </source>
</reference>
<keyword evidence="6" id="KW-0808">Transferase</keyword>
<comment type="catalytic activity">
    <reaction evidence="1">
        <text>ATP + protein L-histidine = ADP + protein N-phospho-L-histidine.</text>
        <dbReference type="EC" id="2.7.13.3"/>
    </reaction>
</comment>
<dbReference type="CDD" id="cd17546">
    <property type="entry name" value="REC_hyHK_CKI1_RcsC-like"/>
    <property type="match status" value="1"/>
</dbReference>